<dbReference type="Pfam" id="PF20237">
    <property type="entry name" value="DUF6594"/>
    <property type="match status" value="1"/>
</dbReference>
<evidence type="ECO:0000313" key="5">
    <source>
        <dbReference type="Proteomes" id="UP000007129"/>
    </source>
</evidence>
<dbReference type="PANTHER" id="PTHR34502">
    <property type="entry name" value="DUF6594 DOMAIN-CONTAINING PROTEIN-RELATED"/>
    <property type="match status" value="1"/>
</dbReference>
<evidence type="ECO:0000256" key="1">
    <source>
        <dbReference type="SAM" id="MobiDB-lite"/>
    </source>
</evidence>
<evidence type="ECO:0000256" key="2">
    <source>
        <dbReference type="SAM" id="Phobius"/>
    </source>
</evidence>
<feature type="transmembrane region" description="Helical" evidence="2">
    <location>
        <begin position="296"/>
        <end position="316"/>
    </location>
</feature>
<reference evidence="4 5" key="1">
    <citation type="journal article" date="2012" name="BMC Genomics">
        <title>Tools to kill: Genome of one of the most destructive plant pathogenic fungi Macrophomina phaseolina.</title>
        <authorList>
            <person name="Islam M.S."/>
            <person name="Haque M.S."/>
            <person name="Islam M.M."/>
            <person name="Emdad E.M."/>
            <person name="Halim A."/>
            <person name="Hossen Q.M.M."/>
            <person name="Hossain M.Z."/>
            <person name="Ahmed B."/>
            <person name="Rahim S."/>
            <person name="Rahman M.S."/>
            <person name="Alam M.M."/>
            <person name="Hou S."/>
            <person name="Wan X."/>
            <person name="Saito J.A."/>
            <person name="Alam M."/>
        </authorList>
    </citation>
    <scope>NUCLEOTIDE SEQUENCE [LARGE SCALE GENOMIC DNA]</scope>
    <source>
        <strain evidence="4 5">MS6</strain>
    </source>
</reference>
<name>K2SY58_MACPH</name>
<dbReference type="OrthoDB" id="3533814at2759"/>
<sequence length="377" mass="43600">MKFSLQVKKWSGSADSARAPRQPINDEESVMPEPKMQPCFSTSIDSAESQAEAPETLRNASRQHPFVAYLRQVFAWPQEPHESITRTRVRELEDYPKGYPRLAAFNASEQNFMLYRGFSYVHARLLLDLQAIISSLERELRKMDECDNESEDGQRHLSCAERDMRTHEKVKDKQRTRRQVLDELRERISQYDDILMKSRELVTFQKPTDRDYRSVRTWFYNTHPLVEEEEEYIEYHEDVVTPRSGREWAGFDGLVESFLHRLRCKPIEALFCTKDVCRKSSDEHVFYFSPARVEKLVGLIITTVIFILLILPVVAMYKLTSFGDTNSILTAIGVMVIFTLLFAAAISLLTKAKRHGLFAASAAYCAVLVVFITNFSN</sequence>
<dbReference type="AlphaFoldDB" id="K2SY58"/>
<dbReference type="InParanoid" id="K2SY58"/>
<protein>
    <recommendedName>
        <fullName evidence="3">DUF6594 domain-containing protein</fullName>
    </recommendedName>
</protein>
<proteinExistence type="predicted"/>
<feature type="transmembrane region" description="Helical" evidence="2">
    <location>
        <begin position="356"/>
        <end position="375"/>
    </location>
</feature>
<dbReference type="HOGENOM" id="CLU_051118_3_4_1"/>
<evidence type="ECO:0000259" key="3">
    <source>
        <dbReference type="Pfam" id="PF20237"/>
    </source>
</evidence>
<accession>K2SY58</accession>
<keyword evidence="2" id="KW-0472">Membrane</keyword>
<dbReference type="STRING" id="1126212.K2SY58"/>
<dbReference type="EMBL" id="AHHD01000048">
    <property type="protein sequence ID" value="EKG21500.1"/>
    <property type="molecule type" value="Genomic_DNA"/>
</dbReference>
<dbReference type="VEuPathDB" id="FungiDB:MPH_01158"/>
<feature type="transmembrane region" description="Helical" evidence="2">
    <location>
        <begin position="328"/>
        <end position="349"/>
    </location>
</feature>
<evidence type="ECO:0000313" key="4">
    <source>
        <dbReference type="EMBL" id="EKG21500.1"/>
    </source>
</evidence>
<keyword evidence="2" id="KW-0812">Transmembrane</keyword>
<organism evidence="4 5">
    <name type="scientific">Macrophomina phaseolina (strain MS6)</name>
    <name type="common">Charcoal rot fungus</name>
    <dbReference type="NCBI Taxonomy" id="1126212"/>
    <lineage>
        <taxon>Eukaryota</taxon>
        <taxon>Fungi</taxon>
        <taxon>Dikarya</taxon>
        <taxon>Ascomycota</taxon>
        <taxon>Pezizomycotina</taxon>
        <taxon>Dothideomycetes</taxon>
        <taxon>Dothideomycetes incertae sedis</taxon>
        <taxon>Botryosphaeriales</taxon>
        <taxon>Botryosphaeriaceae</taxon>
        <taxon>Macrophomina</taxon>
    </lineage>
</organism>
<comment type="caution">
    <text evidence="4">The sequence shown here is derived from an EMBL/GenBank/DDBJ whole genome shotgun (WGS) entry which is preliminary data.</text>
</comment>
<feature type="region of interest" description="Disordered" evidence="1">
    <location>
        <begin position="1"/>
        <end position="38"/>
    </location>
</feature>
<dbReference type="eggNOG" id="ENOG502SMHN">
    <property type="taxonomic scope" value="Eukaryota"/>
</dbReference>
<keyword evidence="2" id="KW-1133">Transmembrane helix</keyword>
<dbReference type="InterPro" id="IPR046529">
    <property type="entry name" value="DUF6594"/>
</dbReference>
<feature type="domain" description="DUF6594" evidence="3">
    <location>
        <begin position="99"/>
        <end position="369"/>
    </location>
</feature>
<dbReference type="PANTHER" id="PTHR34502:SF3">
    <property type="entry name" value="DUF6594 DOMAIN-CONTAINING PROTEIN"/>
    <property type="match status" value="1"/>
</dbReference>
<gene>
    <name evidence="4" type="ORF">MPH_01158</name>
</gene>
<dbReference type="Proteomes" id="UP000007129">
    <property type="component" value="Unassembled WGS sequence"/>
</dbReference>